<evidence type="ECO:0008006" key="3">
    <source>
        <dbReference type="Google" id="ProtNLM"/>
    </source>
</evidence>
<dbReference type="InterPro" id="IPR029062">
    <property type="entry name" value="Class_I_gatase-like"/>
</dbReference>
<protein>
    <recommendedName>
        <fullName evidence="3">LysR substrate-binding domain-containing protein</fullName>
    </recommendedName>
</protein>
<comment type="caution">
    <text evidence="1">The sequence shown here is derived from an EMBL/GenBank/DDBJ whole genome shotgun (WGS) entry which is preliminary data.</text>
</comment>
<gene>
    <name evidence="1" type="ORF">JK361_36595</name>
</gene>
<evidence type="ECO:0000313" key="2">
    <source>
        <dbReference type="Proteomes" id="UP000621386"/>
    </source>
</evidence>
<keyword evidence="2" id="KW-1185">Reference proteome</keyword>
<sequence length="124" mass="13564">MLAGRRATTSWWLAPYFRKRYPAVTMDETRMVTTCDGVTTAGAAFGHVDLAPAIVRMTSPALADPVARYLVVDERPSQAAYTISAALAQSDPAITRKVGHEHADTLRILLRERTGETAGALRRH</sequence>
<evidence type="ECO:0000313" key="1">
    <source>
        <dbReference type="EMBL" id="MBL1110021.1"/>
    </source>
</evidence>
<dbReference type="SUPFAM" id="SSF52317">
    <property type="entry name" value="Class I glutamine amidotransferase-like"/>
    <property type="match status" value="1"/>
</dbReference>
<reference evidence="1 2" key="1">
    <citation type="submission" date="2021-01" db="EMBL/GenBank/DDBJ databases">
        <title>WGS of actinomycetes isolated from Thailand.</title>
        <authorList>
            <person name="Thawai C."/>
        </authorList>
    </citation>
    <scope>NUCLEOTIDE SEQUENCE [LARGE SCALE GENOMIC DNA]</scope>
    <source>
        <strain evidence="1 2">CH5-8</strain>
    </source>
</reference>
<dbReference type="Gene3D" id="3.40.50.880">
    <property type="match status" value="1"/>
</dbReference>
<name>A0ABS1PDV5_9ACTN</name>
<organism evidence="1 2">
    <name type="scientific">Streptomyces musisoli</name>
    <dbReference type="NCBI Taxonomy" id="2802280"/>
    <lineage>
        <taxon>Bacteria</taxon>
        <taxon>Bacillati</taxon>
        <taxon>Actinomycetota</taxon>
        <taxon>Actinomycetes</taxon>
        <taxon>Kitasatosporales</taxon>
        <taxon>Streptomycetaceae</taxon>
        <taxon>Streptomyces</taxon>
    </lineage>
</organism>
<dbReference type="RefSeq" id="WP_201826689.1">
    <property type="nucleotide sequence ID" value="NZ_JAERRH010000027.1"/>
</dbReference>
<proteinExistence type="predicted"/>
<dbReference type="Proteomes" id="UP000621386">
    <property type="component" value="Unassembled WGS sequence"/>
</dbReference>
<dbReference type="EMBL" id="JAERRH010000027">
    <property type="protein sequence ID" value="MBL1110021.1"/>
    <property type="molecule type" value="Genomic_DNA"/>
</dbReference>
<accession>A0ABS1PDV5</accession>